<feature type="region of interest" description="Disordered" evidence="1">
    <location>
        <begin position="8"/>
        <end position="33"/>
    </location>
</feature>
<gene>
    <name evidence="2" type="ORF">BSAL_24645</name>
</gene>
<proteinExistence type="predicted"/>
<feature type="region of interest" description="Disordered" evidence="1">
    <location>
        <begin position="134"/>
        <end position="160"/>
    </location>
</feature>
<dbReference type="Gene3D" id="1.25.40.10">
    <property type="entry name" value="Tetratricopeptide repeat domain"/>
    <property type="match status" value="1"/>
</dbReference>
<dbReference type="InterPro" id="IPR019734">
    <property type="entry name" value="TPR_rpt"/>
</dbReference>
<reference evidence="3" key="1">
    <citation type="submission" date="2015-09" db="EMBL/GenBank/DDBJ databases">
        <authorList>
            <consortium name="Pathogen Informatics"/>
        </authorList>
    </citation>
    <scope>NUCLEOTIDE SEQUENCE [LARGE SCALE GENOMIC DNA]</scope>
    <source>
        <strain evidence="3">Lake Konstanz</strain>
    </source>
</reference>
<dbReference type="SUPFAM" id="SSF48452">
    <property type="entry name" value="TPR-like"/>
    <property type="match status" value="1"/>
</dbReference>
<dbReference type="SMART" id="SM00028">
    <property type="entry name" value="TPR"/>
    <property type="match status" value="3"/>
</dbReference>
<feature type="region of interest" description="Disordered" evidence="1">
    <location>
        <begin position="1342"/>
        <end position="1439"/>
    </location>
</feature>
<feature type="compositionally biased region" description="Low complexity" evidence="1">
    <location>
        <begin position="1884"/>
        <end position="1909"/>
    </location>
</feature>
<evidence type="ECO:0000313" key="3">
    <source>
        <dbReference type="Proteomes" id="UP000051952"/>
    </source>
</evidence>
<evidence type="ECO:0000256" key="1">
    <source>
        <dbReference type="SAM" id="MobiDB-lite"/>
    </source>
</evidence>
<dbReference type="OrthoDB" id="286233at2759"/>
<feature type="compositionally biased region" description="Polar residues" evidence="1">
    <location>
        <begin position="149"/>
        <end position="160"/>
    </location>
</feature>
<protein>
    <submittedName>
        <fullName evidence="2">Uncharacterized protein</fullName>
    </submittedName>
</protein>
<dbReference type="EMBL" id="CYKH01001785">
    <property type="protein sequence ID" value="CUG90029.1"/>
    <property type="molecule type" value="Genomic_DNA"/>
</dbReference>
<feature type="compositionally biased region" description="Basic and acidic residues" evidence="1">
    <location>
        <begin position="1342"/>
        <end position="1383"/>
    </location>
</feature>
<name>A0A0S4JIN8_BODSA</name>
<evidence type="ECO:0000313" key="2">
    <source>
        <dbReference type="EMBL" id="CUG90029.1"/>
    </source>
</evidence>
<feature type="compositionally biased region" description="Acidic residues" evidence="1">
    <location>
        <begin position="1419"/>
        <end position="1439"/>
    </location>
</feature>
<dbReference type="Proteomes" id="UP000051952">
    <property type="component" value="Unassembled WGS sequence"/>
</dbReference>
<feature type="region of interest" description="Disordered" evidence="1">
    <location>
        <begin position="1875"/>
        <end position="1909"/>
    </location>
</feature>
<dbReference type="VEuPathDB" id="TriTrypDB:BSAL_24645"/>
<sequence length="2058" mass="223639">MSRILKWLPNLGSSSDSEKKLPKMTPSIDSMHHPNISQCKRLLAWYRQGSNSGDQQLVGSSQQLLKQSGTTTSVASSSVTSGNFLIGSLNGGLVDAGRPTSGLWKSSALIQGLLGLTDAVFLHEVQKLMASSRNTKSSQYVGRSPTCRGGNSSSSPEDSLNLRWSSPDVLECFSELTACCIELHASPSGSGGTATGGETLDAIKLFTLIHFPAAAAAAQSNSSKGAVFSPIDWNAVVVGFDEWMRRMRGAAGDGHNDETAAAASDQCLAESIARIGCILLDELAESQACGLLRCLATAFALLLRAGDVYGVPDASWVAFDDSAECAEQLSLRLLDLFHEQYIESFVRWATGDEMTSVERQHQGSTSTKVIRRLVRELIDDSHDVVVAEGSNTGVAAAVDDELLRAAQELLTSCSGEGQTSTANVAAAFILCCSKRILRFTSDAEKALQLVADCLLSTSSAKHVCTKLSERLWCHHAACLRECSSLEASTALTREAYEGAMIELRTSCSRSFSSLLSALEYGKAYHDALYAVAQRQLSVHGNKSHHALTARWRSTVTLLCECRATWERCVVLLMPQQRWQRSDGGEMTLLDVIPELGHVEMPHHCRSSHCIRPLILHWGDYRRLMQLHVWLTEATADALIMLQMSIPQSNSLNLARKEGSFADTRHHAQPPQGSIWPIDEKEGQELRTSSRHLHLETNVWLDGLVHPRWGLKSLLAMPSIEWAEMETGMRRGVLLFNYAGFENAIEESIEEWEKVLQSVWLMKASTPESQRNGAAVEFAEENLRITHTASRLQVNLSQGLIALAEREGGIEKNKKLLTDALNYAYQAKVLTAPFARTSTGTTTANPRQKNVSRSDEYHRSLHHTHLLAAYLVCSVLSILRQYRKAVVMTEELKDSIQQFYRLRCCVGGGTQDDQKQTGHLGDPIAEALLVDATVLHASCLSKSTTDSGSAISARDLADQAETLLVTFVATWFEPSKLSSATTKRRDALPPRGECLTPLALGTLLFEARRRLEHGAAIQICLVRGETFASQRRWEDALVHFSQAFDLSQRSQQPVVEVSVMQHLGRCYRELDQTQMAIGYAKQAVDVAKEINGNQVLWYRASTFLANFLCDLDRRSEASELWEGILAQAQKFGDCEVERSTAKNMITLLMRGNQYYEAITAAETLEKACLANKEGSSTGKDRLFALETIATAYIAVGEIKKSLDIIDKMELLEDTDVAAHDTANQLRSQALLAQREDHAAIDVIVEWKQRAKSQKNNGELLKATFALAEVLANVSLADAKAEYSAVLELCHEMHEQLNGPDELLTQDQRELGSKAARWLIHAFHLNDDVLEVQEVEEDEHAIPDHIGEQDNGSGEHQEETQLHDNHDDIDDTTIRGEMSPHRLDENAQGNPQEDDGNEEDDDLDLGALRRAGGSSYGAGDFEFDHDEDPEASCGVDEDDADSDAVNRIAAQSQEGAHQQRRLFSHDDMTRTIIDENSIVPPKVVSDIDDDDDDDRVVALVRCFNPQLAIEVNDSAARLLCPHGVLPVYRSPKTVVDVCLSSLPNATFVFYFLDYSTSSSSMMSPTSSLHKSSSSNSWVAPMFQYDVVVRPAGTPFFYTRTVSVDNPLADYHRRRPLTTTSTTGSSTPRGSSNSSSSSNVAAESDGTEYLYANLRALYDALWEPVARISSTSNMSHQSDCVVVVPHPTLLHVPFGALVSPKRKAVGQRACVVVSPGLSHLAFHTTGPEDDGILTLPRKFGVFESWLAPDELSKFDVSGAEDQGTDCTAAAAAARDKFLFLNSDTSALLSTGVTGGSSTAAASGVSSSATSASSFFAVPRQGGGGVGGRSGSGGSPFGELKNCVSRMQLSVVHGGTRKELLAAFASNATRCIAVLSDSPPERSGGGALSNQSQQQQQHNSSGGSASTSGGASASGGVFRMADGDVHLSELTALRKCCSDQLELVVVTNDRRHQPSIFDLGSAARLCTVFNCKRVLRVDVVGGQQQPVVKNSSGGGGGGSSSSCITHQHVLMIQLFLYFVHVALSNGLQYPYAVALQAAQAEAIRQYSLPPHIWGGITLVGTP</sequence>
<dbReference type="InterPro" id="IPR011990">
    <property type="entry name" value="TPR-like_helical_dom_sf"/>
</dbReference>
<keyword evidence="3" id="KW-1185">Reference proteome</keyword>
<feature type="region of interest" description="Disordered" evidence="1">
    <location>
        <begin position="1606"/>
        <end position="1638"/>
    </location>
</feature>
<feature type="compositionally biased region" description="Low complexity" evidence="1">
    <location>
        <begin position="1614"/>
        <end position="1636"/>
    </location>
</feature>
<organism evidence="2 3">
    <name type="scientific">Bodo saltans</name>
    <name type="common">Flagellated protozoan</name>
    <dbReference type="NCBI Taxonomy" id="75058"/>
    <lineage>
        <taxon>Eukaryota</taxon>
        <taxon>Discoba</taxon>
        <taxon>Euglenozoa</taxon>
        <taxon>Kinetoplastea</taxon>
        <taxon>Metakinetoplastina</taxon>
        <taxon>Eubodonida</taxon>
        <taxon>Bodonidae</taxon>
        <taxon>Bodo</taxon>
    </lineage>
</organism>
<feature type="compositionally biased region" description="Acidic residues" evidence="1">
    <location>
        <begin position="1390"/>
        <end position="1402"/>
    </location>
</feature>
<accession>A0A0S4JIN8</accession>